<dbReference type="InterPro" id="IPR010828">
    <property type="entry name" value="Atf2/Sli1-like"/>
</dbReference>
<reference evidence="1" key="1">
    <citation type="submission" date="2023-03" db="EMBL/GenBank/DDBJ databases">
        <title>Mating type loci evolution in Malassezia.</title>
        <authorList>
            <person name="Coelho M.A."/>
        </authorList>
    </citation>
    <scope>NUCLEOTIDE SEQUENCE</scope>
    <source>
        <strain evidence="1">CBS 11721</strain>
    </source>
</reference>
<dbReference type="GO" id="GO:0008080">
    <property type="term" value="F:N-acetyltransferase activity"/>
    <property type="evidence" value="ECO:0007669"/>
    <property type="project" value="TreeGrafter"/>
</dbReference>
<dbReference type="Gene3D" id="3.30.559.10">
    <property type="entry name" value="Chloramphenicol acetyltransferase-like domain"/>
    <property type="match status" value="1"/>
</dbReference>
<organism evidence="1 2">
    <name type="scientific">Malassezia cuniculi</name>
    <dbReference type="NCBI Taxonomy" id="948313"/>
    <lineage>
        <taxon>Eukaryota</taxon>
        <taxon>Fungi</taxon>
        <taxon>Dikarya</taxon>
        <taxon>Basidiomycota</taxon>
        <taxon>Ustilaginomycotina</taxon>
        <taxon>Malasseziomycetes</taxon>
        <taxon>Malasseziales</taxon>
        <taxon>Malasseziaceae</taxon>
        <taxon>Malassezia</taxon>
    </lineage>
</organism>
<dbReference type="PANTHER" id="PTHR28037:SF1">
    <property type="entry name" value="ALCOHOL O-ACETYLTRANSFERASE 1-RELATED"/>
    <property type="match status" value="1"/>
</dbReference>
<proteinExistence type="predicted"/>
<dbReference type="InterPro" id="IPR052058">
    <property type="entry name" value="Alcohol_O-acetyltransferase"/>
</dbReference>
<accession>A0AAF0EVY2</accession>
<dbReference type="AlphaFoldDB" id="A0AAF0EVY2"/>
<protein>
    <submittedName>
        <fullName evidence="1">Alcohol acetyltransferase</fullName>
    </submittedName>
</protein>
<name>A0AAF0EVY2_9BASI</name>
<evidence type="ECO:0000313" key="1">
    <source>
        <dbReference type="EMBL" id="WFD35554.1"/>
    </source>
</evidence>
<evidence type="ECO:0000313" key="2">
    <source>
        <dbReference type="Proteomes" id="UP001219933"/>
    </source>
</evidence>
<dbReference type="SUPFAM" id="SSF52777">
    <property type="entry name" value="CoA-dependent acyltransferases"/>
    <property type="match status" value="2"/>
</dbReference>
<sequence>MHVYRAAGATERRCLAKEEIDAYRWVVAVATYSRAPSVAEAYAALHTVIAAHPALSVVVTRVDTAPQLERADQIDLRKHVFEVHDMSMDALLSYVQNEPFSGEDVPRWRVYLVPDGRVAFAMSHTVADGVSTKLFHASFLAALRALRALHALGPCGSADPICPPCQHAMPPPLDDAGLSVSWWYIAQTMLGQLLGQMFAAKTWCGPARRPQTRVSTAVRHIRIPADRVPHILAACRQHGAGLTALVDHITVRALAAALGARGMPTTHLCITTPIDLRRCIPSRQGQMGNIVSAVEETLAASGALDWSAVRATSDKLRKSASTTHNQLVGLLLYAGDLRQWTADKACKPASGSVEVSNMGALVESATPPHSSDWHITALTFSQSGNGVGVPLNISC</sequence>
<gene>
    <name evidence="1" type="primary">ATF1</name>
    <name evidence="1" type="ORF">MCUN1_002410</name>
</gene>
<dbReference type="Proteomes" id="UP001219933">
    <property type="component" value="Chromosome 3"/>
</dbReference>
<dbReference type="EMBL" id="CP119879">
    <property type="protein sequence ID" value="WFD35554.1"/>
    <property type="molecule type" value="Genomic_DNA"/>
</dbReference>
<dbReference type="InterPro" id="IPR023213">
    <property type="entry name" value="CAT-like_dom_sf"/>
</dbReference>
<dbReference type="PANTHER" id="PTHR28037">
    <property type="entry name" value="ALCOHOL O-ACETYLTRANSFERASE 1-RELATED"/>
    <property type="match status" value="1"/>
</dbReference>
<keyword evidence="2" id="KW-1185">Reference proteome</keyword>
<dbReference type="Pfam" id="PF07247">
    <property type="entry name" value="AATase"/>
    <property type="match status" value="1"/>
</dbReference>